<evidence type="ECO:0000259" key="13">
    <source>
        <dbReference type="PROSITE" id="PS50109"/>
    </source>
</evidence>
<dbReference type="SMART" id="SM00388">
    <property type="entry name" value="HisKA"/>
    <property type="match status" value="1"/>
</dbReference>
<evidence type="ECO:0000256" key="9">
    <source>
        <dbReference type="ARBA" id="ARBA00022840"/>
    </source>
</evidence>
<dbReference type="InterPro" id="IPR003661">
    <property type="entry name" value="HisK_dim/P_dom"/>
</dbReference>
<dbReference type="InterPro" id="IPR003660">
    <property type="entry name" value="HAMP_dom"/>
</dbReference>
<feature type="domain" description="HAMP" evidence="14">
    <location>
        <begin position="79"/>
        <end position="128"/>
    </location>
</feature>
<dbReference type="InterPro" id="IPR003594">
    <property type="entry name" value="HATPase_dom"/>
</dbReference>
<dbReference type="CDD" id="cd06225">
    <property type="entry name" value="HAMP"/>
    <property type="match status" value="1"/>
</dbReference>
<evidence type="ECO:0000313" key="16">
    <source>
        <dbReference type="Proteomes" id="UP000282311"/>
    </source>
</evidence>
<feature type="transmembrane region" description="Helical" evidence="12">
    <location>
        <begin position="50"/>
        <end position="70"/>
    </location>
</feature>
<dbReference type="FunFam" id="1.10.287.130:FF:000001">
    <property type="entry name" value="Two-component sensor histidine kinase"/>
    <property type="match status" value="1"/>
</dbReference>
<dbReference type="FunFam" id="3.30.565.10:FF:000006">
    <property type="entry name" value="Sensor histidine kinase WalK"/>
    <property type="match status" value="1"/>
</dbReference>
<dbReference type="Proteomes" id="UP000282311">
    <property type="component" value="Unassembled WGS sequence"/>
</dbReference>
<evidence type="ECO:0000256" key="1">
    <source>
        <dbReference type="ARBA" id="ARBA00000085"/>
    </source>
</evidence>
<keyword evidence="10" id="KW-0902">Two-component regulatory system</keyword>
<evidence type="ECO:0000256" key="4">
    <source>
        <dbReference type="ARBA" id="ARBA00022475"/>
    </source>
</evidence>
<keyword evidence="7" id="KW-0547">Nucleotide-binding</keyword>
<dbReference type="Gene3D" id="3.30.565.10">
    <property type="entry name" value="Histidine kinase-like ATPase, C-terminal domain"/>
    <property type="match status" value="1"/>
</dbReference>
<evidence type="ECO:0000256" key="2">
    <source>
        <dbReference type="ARBA" id="ARBA00004651"/>
    </source>
</evidence>
<dbReference type="Pfam" id="PF02518">
    <property type="entry name" value="HATPase_c"/>
    <property type="match status" value="1"/>
</dbReference>
<evidence type="ECO:0000256" key="10">
    <source>
        <dbReference type="ARBA" id="ARBA00023012"/>
    </source>
</evidence>
<dbReference type="CDD" id="cd00075">
    <property type="entry name" value="HATPase"/>
    <property type="match status" value="1"/>
</dbReference>
<keyword evidence="8 15" id="KW-0418">Kinase</keyword>
<feature type="domain" description="Histidine kinase" evidence="13">
    <location>
        <begin position="136"/>
        <end position="351"/>
    </location>
</feature>
<gene>
    <name evidence="15" type="ORF">D7M11_01105</name>
</gene>
<dbReference type="EC" id="2.7.13.3" evidence="3"/>
<evidence type="ECO:0000256" key="7">
    <source>
        <dbReference type="ARBA" id="ARBA00022741"/>
    </source>
</evidence>
<sequence length="353" mass="39552">MKRLSPKLKLILISCLLFIGVFSWLTVCWIGAFYLMEVIPWEPAPLLDHLITSGLGFLLFGFTMMLISLFTRKRRDAFLQSIMDALRRIAKGDFRVKIPLEGEWNDGQMSFLVRGINDMAADLEKIEVMRQEFISSVSHEIQSPLTSIGGFARVLKEGDLSYEQRVHYLDIIEQESVRLSRLSDNMLKLASLDSDKHPFNPVDLRLDKQLQRVILAAEPQWAAKNLELSAQLEPVQAQADADLLEQVWTNLLHNAVKFTPENGTILVTLLKTTDEAVVTFEDSGAGIPEESIARVFDRFYKADPSRTRKGGGSGLGLSISRKIVEMHGGTITAANGSERGAVMTVRLPVRHQS</sequence>
<evidence type="ECO:0000259" key="14">
    <source>
        <dbReference type="PROSITE" id="PS50885"/>
    </source>
</evidence>
<comment type="subcellular location">
    <subcellularLocation>
        <location evidence="2">Cell membrane</location>
        <topology evidence="2">Multi-pass membrane protein</topology>
    </subcellularLocation>
</comment>
<evidence type="ECO:0000256" key="11">
    <source>
        <dbReference type="ARBA" id="ARBA00023136"/>
    </source>
</evidence>
<dbReference type="InterPro" id="IPR036890">
    <property type="entry name" value="HATPase_C_sf"/>
</dbReference>
<dbReference type="OrthoDB" id="9813151at2"/>
<evidence type="ECO:0000256" key="5">
    <source>
        <dbReference type="ARBA" id="ARBA00022553"/>
    </source>
</evidence>
<organism evidence="15 16">
    <name type="scientific">Paenibacillus ginsengarvi</name>
    <dbReference type="NCBI Taxonomy" id="400777"/>
    <lineage>
        <taxon>Bacteria</taxon>
        <taxon>Bacillati</taxon>
        <taxon>Bacillota</taxon>
        <taxon>Bacilli</taxon>
        <taxon>Bacillales</taxon>
        <taxon>Paenibacillaceae</taxon>
        <taxon>Paenibacillus</taxon>
    </lineage>
</organism>
<comment type="catalytic activity">
    <reaction evidence="1">
        <text>ATP + protein L-histidine = ADP + protein N-phospho-L-histidine.</text>
        <dbReference type="EC" id="2.7.13.3"/>
    </reaction>
</comment>
<protein>
    <recommendedName>
        <fullName evidence="3">histidine kinase</fullName>
        <ecNumber evidence="3">2.7.13.3</ecNumber>
    </recommendedName>
</protein>
<proteinExistence type="predicted"/>
<dbReference type="PANTHER" id="PTHR43711:SF1">
    <property type="entry name" value="HISTIDINE KINASE 1"/>
    <property type="match status" value="1"/>
</dbReference>
<evidence type="ECO:0000256" key="8">
    <source>
        <dbReference type="ARBA" id="ARBA00022777"/>
    </source>
</evidence>
<dbReference type="PRINTS" id="PR00344">
    <property type="entry name" value="BCTRLSENSOR"/>
</dbReference>
<dbReference type="PANTHER" id="PTHR43711">
    <property type="entry name" value="TWO-COMPONENT HISTIDINE KINASE"/>
    <property type="match status" value="1"/>
</dbReference>
<dbReference type="SMART" id="SM00387">
    <property type="entry name" value="HATPase_c"/>
    <property type="match status" value="1"/>
</dbReference>
<accession>A0A3B0CSU6</accession>
<dbReference type="RefSeq" id="WP_120745300.1">
    <property type="nucleotide sequence ID" value="NZ_RBAH01000001.1"/>
</dbReference>
<dbReference type="Gene3D" id="1.10.287.130">
    <property type="match status" value="1"/>
</dbReference>
<reference evidence="15 16" key="1">
    <citation type="journal article" date="2007" name="Int. J. Syst. Evol. Microbiol.">
        <title>Paenibacillus ginsengarvi sp. nov., isolated from soil from ginseng cultivation.</title>
        <authorList>
            <person name="Yoon M.H."/>
            <person name="Ten L.N."/>
            <person name="Im W.T."/>
        </authorList>
    </citation>
    <scope>NUCLEOTIDE SEQUENCE [LARGE SCALE GENOMIC DNA]</scope>
    <source>
        <strain evidence="15 16">KCTC 13059</strain>
    </source>
</reference>
<evidence type="ECO:0000256" key="6">
    <source>
        <dbReference type="ARBA" id="ARBA00022679"/>
    </source>
</evidence>
<dbReference type="CDD" id="cd00082">
    <property type="entry name" value="HisKA"/>
    <property type="match status" value="1"/>
</dbReference>
<dbReference type="SUPFAM" id="SSF55874">
    <property type="entry name" value="ATPase domain of HSP90 chaperone/DNA topoisomerase II/histidine kinase"/>
    <property type="match status" value="1"/>
</dbReference>
<dbReference type="InterPro" id="IPR050736">
    <property type="entry name" value="Sensor_HK_Regulatory"/>
</dbReference>
<dbReference type="PROSITE" id="PS50885">
    <property type="entry name" value="HAMP"/>
    <property type="match status" value="1"/>
</dbReference>
<keyword evidence="12" id="KW-1133">Transmembrane helix</keyword>
<feature type="transmembrane region" description="Helical" evidence="12">
    <location>
        <begin position="12"/>
        <end position="35"/>
    </location>
</feature>
<comment type="caution">
    <text evidence="15">The sequence shown here is derived from an EMBL/GenBank/DDBJ whole genome shotgun (WGS) entry which is preliminary data.</text>
</comment>
<evidence type="ECO:0000256" key="3">
    <source>
        <dbReference type="ARBA" id="ARBA00012438"/>
    </source>
</evidence>
<dbReference type="GO" id="GO:0005524">
    <property type="term" value="F:ATP binding"/>
    <property type="evidence" value="ECO:0007669"/>
    <property type="project" value="UniProtKB-KW"/>
</dbReference>
<dbReference type="Pfam" id="PF00512">
    <property type="entry name" value="HisKA"/>
    <property type="match status" value="1"/>
</dbReference>
<name>A0A3B0CSU6_9BACL</name>
<dbReference type="GO" id="GO:0005886">
    <property type="term" value="C:plasma membrane"/>
    <property type="evidence" value="ECO:0007669"/>
    <property type="project" value="UniProtKB-SubCell"/>
</dbReference>
<dbReference type="EMBL" id="RBAH01000001">
    <property type="protein sequence ID" value="RKN86594.1"/>
    <property type="molecule type" value="Genomic_DNA"/>
</dbReference>
<dbReference type="AlphaFoldDB" id="A0A3B0CSU6"/>
<keyword evidence="6" id="KW-0808">Transferase</keyword>
<keyword evidence="16" id="KW-1185">Reference proteome</keyword>
<keyword evidence="4" id="KW-1003">Cell membrane</keyword>
<evidence type="ECO:0000313" key="15">
    <source>
        <dbReference type="EMBL" id="RKN86594.1"/>
    </source>
</evidence>
<dbReference type="PROSITE" id="PS50109">
    <property type="entry name" value="HIS_KIN"/>
    <property type="match status" value="1"/>
</dbReference>
<dbReference type="GO" id="GO:0000155">
    <property type="term" value="F:phosphorelay sensor kinase activity"/>
    <property type="evidence" value="ECO:0007669"/>
    <property type="project" value="InterPro"/>
</dbReference>
<dbReference type="InterPro" id="IPR036097">
    <property type="entry name" value="HisK_dim/P_sf"/>
</dbReference>
<dbReference type="InterPro" id="IPR004358">
    <property type="entry name" value="Sig_transdc_His_kin-like_C"/>
</dbReference>
<keyword evidence="11 12" id="KW-0472">Membrane</keyword>
<keyword evidence="9" id="KW-0067">ATP-binding</keyword>
<dbReference type="InterPro" id="IPR005467">
    <property type="entry name" value="His_kinase_dom"/>
</dbReference>
<dbReference type="SUPFAM" id="SSF47384">
    <property type="entry name" value="Homodimeric domain of signal transducing histidine kinase"/>
    <property type="match status" value="1"/>
</dbReference>
<keyword evidence="12" id="KW-0812">Transmembrane</keyword>
<evidence type="ECO:0000256" key="12">
    <source>
        <dbReference type="SAM" id="Phobius"/>
    </source>
</evidence>
<keyword evidence="5" id="KW-0597">Phosphoprotein</keyword>